<evidence type="ECO:0000256" key="4">
    <source>
        <dbReference type="ARBA" id="ARBA00022989"/>
    </source>
</evidence>
<name>A0AAE0GTH4_9CHLO</name>
<sequence length="504" mass="56560">MAQASDYEARFEDEFFSKPSNDDFPEEEVASRKQSSVLVSPLYSEMQPLGDSVSSPTEDTQDNGSVPATSPEDAGTSEMKPGKTAAKKAWKTQTYLAIAFAKSPMEKYKEVCEKDEKRLLEDEFVTTTNPVAEPEAGPAGDDSSVKTKGATWGKVRGSMLSEDAQEYVGRRDVNKKRISTGKLAMVMMALEGNPKKKELLERLKKKEAGDFDGLLEKLENELMITGEFIFDWFTPKETGHHFGWWTLIFTIVEISIFTFMAGEFNLLYRMTNETNGIQSDHVGPDALGNWLIGADNEDNWQTFSFEYLKEWGGRYAPSVYEDGQHYRWLTSIFIHSNMPHISSNMFLFIALSSHLENKYGTIRIFGIWLLSGVGGNMFSALFEDNCTLTVGASGSVFGMFGLYVADMLLNFESITNPLMRGMSIIVFLIYFFWTLAADDGGSSHFSHIGGLLCGVFPSFLFLPNFKAEKWEAILPWLGLLVVLCTFILFPVLCYAVKFKNMDCD</sequence>
<feature type="transmembrane region" description="Helical" evidence="6">
    <location>
        <begin position="417"/>
        <end position="433"/>
    </location>
</feature>
<dbReference type="InterPro" id="IPR035952">
    <property type="entry name" value="Rhomboid-like_sf"/>
</dbReference>
<comment type="caution">
    <text evidence="9">The sequence shown here is derived from an EMBL/GenBank/DDBJ whole genome shotgun (WGS) entry which is preliminary data.</text>
</comment>
<dbReference type="Pfam" id="PF01694">
    <property type="entry name" value="Rhomboid"/>
    <property type="match status" value="1"/>
</dbReference>
<evidence type="ECO:0000256" key="3">
    <source>
        <dbReference type="ARBA" id="ARBA00022692"/>
    </source>
</evidence>
<comment type="similarity">
    <text evidence="2 6">Belongs to the peptidase S54 family.</text>
</comment>
<keyword evidence="6" id="KW-0720">Serine protease</keyword>
<keyword evidence="6" id="KW-0645">Protease</keyword>
<feature type="domain" description="Peptidase S54 rhomboid" evidence="8">
    <location>
        <begin position="323"/>
        <end position="462"/>
    </location>
</feature>
<evidence type="ECO:0000256" key="2">
    <source>
        <dbReference type="ARBA" id="ARBA00009045"/>
    </source>
</evidence>
<comment type="subcellular location">
    <subcellularLocation>
        <location evidence="1 6">Membrane</location>
        <topology evidence="1 6">Multi-pass membrane protein</topology>
    </subcellularLocation>
</comment>
<evidence type="ECO:0000256" key="1">
    <source>
        <dbReference type="ARBA" id="ARBA00004141"/>
    </source>
</evidence>
<keyword evidence="6" id="KW-0378">Hydrolase</keyword>
<keyword evidence="3 6" id="KW-0812">Transmembrane</keyword>
<dbReference type="GO" id="GO:0004252">
    <property type="term" value="F:serine-type endopeptidase activity"/>
    <property type="evidence" value="ECO:0007669"/>
    <property type="project" value="InterPro"/>
</dbReference>
<feature type="compositionally biased region" description="Basic and acidic residues" evidence="7">
    <location>
        <begin position="7"/>
        <end position="16"/>
    </location>
</feature>
<organism evidence="9 10">
    <name type="scientific">Cymbomonas tetramitiformis</name>
    <dbReference type="NCBI Taxonomy" id="36881"/>
    <lineage>
        <taxon>Eukaryota</taxon>
        <taxon>Viridiplantae</taxon>
        <taxon>Chlorophyta</taxon>
        <taxon>Pyramimonadophyceae</taxon>
        <taxon>Pyramimonadales</taxon>
        <taxon>Pyramimonadaceae</taxon>
        <taxon>Cymbomonas</taxon>
    </lineage>
</organism>
<reference evidence="9 10" key="1">
    <citation type="journal article" date="2015" name="Genome Biol. Evol.">
        <title>Comparative Genomics of a Bacterivorous Green Alga Reveals Evolutionary Causalities and Consequences of Phago-Mixotrophic Mode of Nutrition.</title>
        <authorList>
            <person name="Burns J.A."/>
            <person name="Paasch A."/>
            <person name="Narechania A."/>
            <person name="Kim E."/>
        </authorList>
    </citation>
    <scope>NUCLEOTIDE SEQUENCE [LARGE SCALE GENOMIC DNA]</scope>
    <source>
        <strain evidence="9 10">PLY_AMNH</strain>
    </source>
</reference>
<feature type="transmembrane region" description="Helical" evidence="6">
    <location>
        <begin position="388"/>
        <end position="405"/>
    </location>
</feature>
<feature type="transmembrane region" description="Helical" evidence="6">
    <location>
        <begin position="362"/>
        <end position="382"/>
    </location>
</feature>
<comment type="function">
    <text evidence="6">Serine protease involved in intramembrane proteolysis.</text>
</comment>
<comment type="catalytic activity">
    <reaction evidence="6">
        <text>Cleaves type-1 transmembrane domains using a catalytic dyad composed of serine and histidine that are contributed by different transmembrane domains.</text>
        <dbReference type="EC" id="3.4.21.105"/>
    </reaction>
</comment>
<evidence type="ECO:0000259" key="8">
    <source>
        <dbReference type="Pfam" id="PF01694"/>
    </source>
</evidence>
<feature type="compositionally biased region" description="Polar residues" evidence="7">
    <location>
        <begin position="52"/>
        <end position="68"/>
    </location>
</feature>
<protein>
    <recommendedName>
        <fullName evidence="6">RHOMBOID-like protein</fullName>
        <ecNumber evidence="6">3.4.21.105</ecNumber>
    </recommendedName>
</protein>
<dbReference type="PANTHER" id="PTHR22936:SF99">
    <property type="entry name" value="RHOMBOID-LIKE PROTEASE"/>
    <property type="match status" value="1"/>
</dbReference>
<comment type="caution">
    <text evidence="6">Lacks conserved residue(s) required for the propagation of feature annotation.</text>
</comment>
<feature type="transmembrane region" description="Helical" evidence="6">
    <location>
        <begin position="474"/>
        <end position="497"/>
    </location>
</feature>
<evidence type="ECO:0000256" key="5">
    <source>
        <dbReference type="ARBA" id="ARBA00023136"/>
    </source>
</evidence>
<keyword evidence="4 6" id="KW-1133">Transmembrane helix</keyword>
<dbReference type="GO" id="GO:0006508">
    <property type="term" value="P:proteolysis"/>
    <property type="evidence" value="ECO:0007669"/>
    <property type="project" value="UniProtKB-KW"/>
</dbReference>
<dbReference type="InterPro" id="IPR022764">
    <property type="entry name" value="Peptidase_S54_rhomboid_dom"/>
</dbReference>
<feature type="region of interest" description="Disordered" evidence="7">
    <location>
        <begin position="1"/>
        <end position="86"/>
    </location>
</feature>
<proteinExistence type="inferred from homology"/>
<feature type="transmembrane region" description="Helical" evidence="6">
    <location>
        <begin position="445"/>
        <end position="462"/>
    </location>
</feature>
<feature type="transmembrane region" description="Helical" evidence="6">
    <location>
        <begin position="242"/>
        <end position="262"/>
    </location>
</feature>
<dbReference type="PANTHER" id="PTHR22936">
    <property type="entry name" value="RHOMBOID-RELATED"/>
    <property type="match status" value="1"/>
</dbReference>
<keyword evidence="10" id="KW-1185">Reference proteome</keyword>
<dbReference type="SUPFAM" id="SSF144091">
    <property type="entry name" value="Rhomboid-like"/>
    <property type="match status" value="1"/>
</dbReference>
<gene>
    <name evidence="9" type="ORF">CYMTET_8437</name>
</gene>
<dbReference type="EMBL" id="LGRX02002606">
    <property type="protein sequence ID" value="KAK3283888.1"/>
    <property type="molecule type" value="Genomic_DNA"/>
</dbReference>
<evidence type="ECO:0000313" key="10">
    <source>
        <dbReference type="Proteomes" id="UP001190700"/>
    </source>
</evidence>
<evidence type="ECO:0000256" key="7">
    <source>
        <dbReference type="SAM" id="MobiDB-lite"/>
    </source>
</evidence>
<accession>A0AAE0GTH4</accession>
<dbReference type="Gene3D" id="1.20.1540.10">
    <property type="entry name" value="Rhomboid-like"/>
    <property type="match status" value="1"/>
</dbReference>
<dbReference type="Proteomes" id="UP001190700">
    <property type="component" value="Unassembled WGS sequence"/>
</dbReference>
<dbReference type="InterPro" id="IPR002610">
    <property type="entry name" value="Peptidase_S54_rhomboid-like"/>
</dbReference>
<evidence type="ECO:0000256" key="6">
    <source>
        <dbReference type="RuleBase" id="RU362115"/>
    </source>
</evidence>
<dbReference type="EC" id="3.4.21.105" evidence="6"/>
<dbReference type="AlphaFoldDB" id="A0AAE0GTH4"/>
<evidence type="ECO:0000313" key="9">
    <source>
        <dbReference type="EMBL" id="KAK3283888.1"/>
    </source>
</evidence>
<keyword evidence="5 6" id="KW-0472">Membrane</keyword>
<dbReference type="GO" id="GO:0016020">
    <property type="term" value="C:membrane"/>
    <property type="evidence" value="ECO:0007669"/>
    <property type="project" value="UniProtKB-SubCell"/>
</dbReference>